<name>A0AAJ8DXZ3_ASPNG</name>
<dbReference type="GeneID" id="84590626"/>
<reference evidence="1" key="2">
    <citation type="submission" date="2025-08" db="UniProtKB">
        <authorList>
            <consortium name="RefSeq"/>
        </authorList>
    </citation>
    <scope>IDENTIFICATION</scope>
</reference>
<evidence type="ECO:0000313" key="1">
    <source>
        <dbReference type="RefSeq" id="XP_059600215.1"/>
    </source>
</evidence>
<organism evidence="1">
    <name type="scientific">Aspergillus niger</name>
    <dbReference type="NCBI Taxonomy" id="5061"/>
    <lineage>
        <taxon>Eukaryota</taxon>
        <taxon>Fungi</taxon>
        <taxon>Dikarya</taxon>
        <taxon>Ascomycota</taxon>
        <taxon>Pezizomycotina</taxon>
        <taxon>Eurotiomycetes</taxon>
        <taxon>Eurotiomycetidae</taxon>
        <taxon>Eurotiales</taxon>
        <taxon>Aspergillaceae</taxon>
        <taxon>Aspergillus</taxon>
        <taxon>Aspergillus subgen. Circumdati</taxon>
    </lineage>
</organism>
<dbReference type="RefSeq" id="XP_059600215.1">
    <property type="nucleotide sequence ID" value="XM_059746906.1"/>
</dbReference>
<dbReference type="KEGG" id="ang:An03g01380"/>
<dbReference type="VEuPathDB" id="FungiDB:An03g01380"/>
<protein>
    <submittedName>
        <fullName evidence="1">Uncharacterized protein</fullName>
    </submittedName>
</protein>
<accession>A0AAJ8DXZ3</accession>
<dbReference type="AlphaFoldDB" id="A0AAJ8DXZ3"/>
<sequence length="118" mass="13255">MLIQALFADKLSTGASDGIRGLPVSTSEQEHCRPDITLVSRGQTLLPHPVYNNHYDRKKEINSLVMNEPTGRFVITARGRSANMPNSSTSPHSDRQLCCLWYTTYGIFTWRNNSCLTP</sequence>
<reference evidence="1" key="1">
    <citation type="submission" date="2025-02" db="EMBL/GenBank/DDBJ databases">
        <authorList>
            <consortium name="NCBI Genome Project"/>
        </authorList>
    </citation>
    <scope>NUCLEOTIDE SEQUENCE</scope>
</reference>
<proteinExistence type="predicted"/>
<gene>
    <name evidence="1" type="ORF">An03g01380</name>
</gene>